<feature type="transmembrane region" description="Helical" evidence="6">
    <location>
        <begin position="263"/>
        <end position="285"/>
    </location>
</feature>
<evidence type="ECO:0000256" key="6">
    <source>
        <dbReference type="SAM" id="Phobius"/>
    </source>
</evidence>
<comment type="caution">
    <text evidence="7">The sequence shown here is derived from an EMBL/GenBank/DDBJ whole genome shotgun (WGS) entry which is preliminary data.</text>
</comment>
<dbReference type="PANTHER" id="PTHR21716">
    <property type="entry name" value="TRANSMEMBRANE PROTEIN"/>
    <property type="match status" value="1"/>
</dbReference>
<evidence type="ECO:0000256" key="3">
    <source>
        <dbReference type="ARBA" id="ARBA00022692"/>
    </source>
</evidence>
<dbReference type="PANTHER" id="PTHR21716:SF62">
    <property type="entry name" value="TRANSPORT PROTEIN YDBI-RELATED"/>
    <property type="match status" value="1"/>
</dbReference>
<dbReference type="InterPro" id="IPR002549">
    <property type="entry name" value="AI-2E-like"/>
</dbReference>
<feature type="transmembrane region" description="Helical" evidence="6">
    <location>
        <begin position="137"/>
        <end position="163"/>
    </location>
</feature>
<dbReference type="EMBL" id="MRCC01000009">
    <property type="protein sequence ID" value="OKH25924.1"/>
    <property type="molecule type" value="Genomic_DNA"/>
</dbReference>
<dbReference type="GO" id="GO:0055085">
    <property type="term" value="P:transmembrane transport"/>
    <property type="evidence" value="ECO:0007669"/>
    <property type="project" value="TreeGrafter"/>
</dbReference>
<accession>A0A1U7HQW1</accession>
<feature type="transmembrane region" description="Helical" evidence="6">
    <location>
        <begin position="6"/>
        <end position="39"/>
    </location>
</feature>
<reference evidence="7 8" key="1">
    <citation type="submission" date="2016-11" db="EMBL/GenBank/DDBJ databases">
        <title>Draft Genome Sequences of Nine Cyanobacterial Strains from Diverse Habitats.</title>
        <authorList>
            <person name="Zhu T."/>
            <person name="Hou S."/>
            <person name="Lu X."/>
            <person name="Hess W.R."/>
        </authorList>
    </citation>
    <scope>NUCLEOTIDE SEQUENCE [LARGE SCALE GENOMIC DNA]</scope>
    <source>
        <strain evidence="7 8">5.2 s.c.1</strain>
    </source>
</reference>
<feature type="transmembrane region" description="Helical" evidence="6">
    <location>
        <begin position="291"/>
        <end position="320"/>
    </location>
</feature>
<keyword evidence="8" id="KW-1185">Reference proteome</keyword>
<evidence type="ECO:0000256" key="4">
    <source>
        <dbReference type="ARBA" id="ARBA00022989"/>
    </source>
</evidence>
<dbReference type="STRING" id="247279.NIES1031_12600"/>
<protein>
    <submittedName>
        <fullName evidence="7">AI-2E family transporter</fullName>
    </submittedName>
</protein>
<evidence type="ECO:0000256" key="5">
    <source>
        <dbReference type="ARBA" id="ARBA00023136"/>
    </source>
</evidence>
<dbReference type="Pfam" id="PF01594">
    <property type="entry name" value="AI-2E_transport"/>
    <property type="match status" value="1"/>
</dbReference>
<keyword evidence="4 6" id="KW-1133">Transmembrane helix</keyword>
<comment type="similarity">
    <text evidence="2">Belongs to the autoinducer-2 exporter (AI-2E) (TC 2.A.86) family.</text>
</comment>
<sequence>MKFGQWLGLIVLAIALYILWQIRYVVLLIFASVVLATILNRVVRGIQRLRVNRGIAIAITMTVLLALIIGFFAVIVPRIIDQLKEFVVLIPAISDRFRIWYNWLQTVVPGQFFEDINLLNNLAGQLQSLLAQILGNVLLLVNTSLTAILGFLLFFVVTIMLLADPAPYRRILILTFPAFYRRRVDQILCECEAALIGWIKGTLITMFFVALLSFVGLSVLRVPLPLVNAALAGLLEFIPNVGPTLSVFPPALLALLDAPWKAVAVIGLYVVIQQVESLILVPLIMQQEVSLLPVFTILAVVVFASFFGFLGLFLAIPLLIVTQIWLKEVLVKDVLNKWRGKVPRDRKAYLASVDDTKLES</sequence>
<feature type="transmembrane region" description="Helical" evidence="6">
    <location>
        <begin position="51"/>
        <end position="76"/>
    </location>
</feature>
<dbReference type="AlphaFoldDB" id="A0A1U7HQW1"/>
<comment type="subcellular location">
    <subcellularLocation>
        <location evidence="1">Membrane</location>
        <topology evidence="1">Multi-pass membrane protein</topology>
    </subcellularLocation>
</comment>
<dbReference type="Proteomes" id="UP000185984">
    <property type="component" value="Unassembled WGS sequence"/>
</dbReference>
<evidence type="ECO:0000313" key="8">
    <source>
        <dbReference type="Proteomes" id="UP000185984"/>
    </source>
</evidence>
<keyword evidence="3 6" id="KW-0812">Transmembrane</keyword>
<gene>
    <name evidence="7" type="ORF">NIES1031_12600</name>
</gene>
<name>A0A1U7HQW1_9CHRO</name>
<evidence type="ECO:0000256" key="1">
    <source>
        <dbReference type="ARBA" id="ARBA00004141"/>
    </source>
</evidence>
<feature type="transmembrane region" description="Helical" evidence="6">
    <location>
        <begin position="203"/>
        <end position="224"/>
    </location>
</feature>
<evidence type="ECO:0000313" key="7">
    <source>
        <dbReference type="EMBL" id="OKH25924.1"/>
    </source>
</evidence>
<organism evidence="7 8">
    <name type="scientific">Chroogloeocystis siderophila 5.2 s.c.1</name>
    <dbReference type="NCBI Taxonomy" id="247279"/>
    <lineage>
        <taxon>Bacteria</taxon>
        <taxon>Bacillati</taxon>
        <taxon>Cyanobacteriota</taxon>
        <taxon>Cyanophyceae</taxon>
        <taxon>Oscillatoriophycideae</taxon>
        <taxon>Chroococcales</taxon>
        <taxon>Chroococcaceae</taxon>
        <taxon>Chroogloeocystis</taxon>
    </lineage>
</organism>
<dbReference type="GO" id="GO:0016020">
    <property type="term" value="C:membrane"/>
    <property type="evidence" value="ECO:0007669"/>
    <property type="project" value="UniProtKB-SubCell"/>
</dbReference>
<keyword evidence="5 6" id="KW-0472">Membrane</keyword>
<proteinExistence type="inferred from homology"/>
<evidence type="ECO:0000256" key="2">
    <source>
        <dbReference type="ARBA" id="ARBA00009773"/>
    </source>
</evidence>
<feature type="transmembrane region" description="Helical" evidence="6">
    <location>
        <begin position="230"/>
        <end position="256"/>
    </location>
</feature>